<name>A0A9P0FJ23_BRAAE</name>
<dbReference type="Proteomes" id="UP001154078">
    <property type="component" value="Chromosome 5"/>
</dbReference>
<evidence type="ECO:0000256" key="2">
    <source>
        <dbReference type="SAM" id="MobiDB-lite"/>
    </source>
</evidence>
<evidence type="ECO:0000313" key="4">
    <source>
        <dbReference type="Proteomes" id="UP001154078"/>
    </source>
</evidence>
<reference evidence="3" key="1">
    <citation type="submission" date="2021-12" db="EMBL/GenBank/DDBJ databases">
        <authorList>
            <person name="King R."/>
        </authorList>
    </citation>
    <scope>NUCLEOTIDE SEQUENCE</scope>
</reference>
<accession>A0A9P0FJ23</accession>
<feature type="non-terminal residue" evidence="3">
    <location>
        <position position="1"/>
    </location>
</feature>
<feature type="region of interest" description="Disordered" evidence="2">
    <location>
        <begin position="145"/>
        <end position="177"/>
    </location>
</feature>
<dbReference type="OrthoDB" id="6766923at2759"/>
<dbReference type="AlphaFoldDB" id="A0A9P0FJ23"/>
<evidence type="ECO:0000256" key="1">
    <source>
        <dbReference type="SAM" id="Coils"/>
    </source>
</evidence>
<keyword evidence="4" id="KW-1185">Reference proteome</keyword>
<gene>
    <name evidence="3" type="ORF">MELIAE_LOCUS7446</name>
</gene>
<keyword evidence="1" id="KW-0175">Coiled coil</keyword>
<protein>
    <submittedName>
        <fullName evidence="3">Uncharacterized protein</fullName>
    </submittedName>
</protein>
<dbReference type="EMBL" id="OV121136">
    <property type="protein sequence ID" value="CAH0556524.1"/>
    <property type="molecule type" value="Genomic_DNA"/>
</dbReference>
<evidence type="ECO:0000313" key="3">
    <source>
        <dbReference type="EMBL" id="CAH0556524.1"/>
    </source>
</evidence>
<sequence>KKIDNRKKTGSEGGPDCKLNETDNLIIDILGRDTALVKGLSSKETWEKTIPSVDEMGKENKENEMPSTPALVNTVKAKKSCTSVPVHNESELRVKKLKLSLEIMEKESYLKSLEIFKQEKELGLLPSYFTAIFHAAQQEILITTRTPTKEDQPNNLPHVKKDRPQEPKRQILKLPTQAQKNTYSLPQQVSRSEQSETIKKLTEALIRKDKQIDAMQKQLSDMAEDNKSLRNKIDELIA</sequence>
<organism evidence="3 4">
    <name type="scientific">Brassicogethes aeneus</name>
    <name type="common">Rape pollen beetle</name>
    <name type="synonym">Meligethes aeneus</name>
    <dbReference type="NCBI Taxonomy" id="1431903"/>
    <lineage>
        <taxon>Eukaryota</taxon>
        <taxon>Metazoa</taxon>
        <taxon>Ecdysozoa</taxon>
        <taxon>Arthropoda</taxon>
        <taxon>Hexapoda</taxon>
        <taxon>Insecta</taxon>
        <taxon>Pterygota</taxon>
        <taxon>Neoptera</taxon>
        <taxon>Endopterygota</taxon>
        <taxon>Coleoptera</taxon>
        <taxon>Polyphaga</taxon>
        <taxon>Cucujiformia</taxon>
        <taxon>Nitidulidae</taxon>
        <taxon>Meligethinae</taxon>
        <taxon>Brassicogethes</taxon>
    </lineage>
</organism>
<feature type="coiled-coil region" evidence="1">
    <location>
        <begin position="198"/>
        <end position="232"/>
    </location>
</feature>
<proteinExistence type="predicted"/>